<reference evidence="1 2" key="1">
    <citation type="submission" date="2017-05" db="EMBL/GenBank/DDBJ databases">
        <title>Vagococcus spp. assemblies.</title>
        <authorList>
            <person name="Gulvik C.A."/>
        </authorList>
    </citation>
    <scope>NUCLEOTIDE SEQUENCE [LARGE SCALE GENOMIC DNA]</scope>
    <source>
        <strain evidence="1 2">SS1995</strain>
    </source>
</reference>
<name>A0A430A0P1_9ENTE</name>
<dbReference type="EMBL" id="NGJS01000003">
    <property type="protein sequence ID" value="RST99882.1"/>
    <property type="molecule type" value="Genomic_DNA"/>
</dbReference>
<dbReference type="RefSeq" id="WP_125983413.1">
    <property type="nucleotide sequence ID" value="NZ_NGJS01000003.1"/>
</dbReference>
<comment type="caution">
    <text evidence="1">The sequence shown here is derived from an EMBL/GenBank/DDBJ whole genome shotgun (WGS) entry which is preliminary data.</text>
</comment>
<accession>A0A430A0P1</accession>
<dbReference type="OrthoDB" id="2221808at2"/>
<organism evidence="1 2">
    <name type="scientific">Vagococcus vulneris</name>
    <dbReference type="NCBI Taxonomy" id="1977869"/>
    <lineage>
        <taxon>Bacteria</taxon>
        <taxon>Bacillati</taxon>
        <taxon>Bacillota</taxon>
        <taxon>Bacilli</taxon>
        <taxon>Lactobacillales</taxon>
        <taxon>Enterococcaceae</taxon>
        <taxon>Vagococcus</taxon>
    </lineage>
</organism>
<proteinExistence type="predicted"/>
<gene>
    <name evidence="1" type="ORF">CBF37_03630</name>
</gene>
<protein>
    <submittedName>
        <fullName evidence="1">Uncharacterized protein</fullName>
    </submittedName>
</protein>
<keyword evidence="2" id="KW-1185">Reference proteome</keyword>
<dbReference type="AlphaFoldDB" id="A0A430A0P1"/>
<evidence type="ECO:0000313" key="1">
    <source>
        <dbReference type="EMBL" id="RST99882.1"/>
    </source>
</evidence>
<sequence>MEVNDFLDVTLLGNKFVAVKGYEPVLDRETGAITDYRVNLSLQDEGSKFYYEMISVKVKTTNPTVSVEQMKTNKVCDVEPVGLNMGQFNGKIWMTCDDILPVNSVKKDPKI</sequence>
<evidence type="ECO:0000313" key="2">
    <source>
        <dbReference type="Proteomes" id="UP000287857"/>
    </source>
</evidence>
<dbReference type="Proteomes" id="UP000287857">
    <property type="component" value="Unassembled WGS sequence"/>
</dbReference>